<dbReference type="KEGG" id="lww:115943404"/>
<reference evidence="3" key="1">
    <citation type="submission" date="2025-08" db="UniProtKB">
        <authorList>
            <consortium name="RefSeq"/>
        </authorList>
    </citation>
    <scope>IDENTIFICATION</scope>
    <source>
        <tissue evidence="3">Liver</tissue>
    </source>
</reference>
<evidence type="ECO:0000313" key="3">
    <source>
        <dbReference type="RefSeq" id="XP_030891788.1"/>
    </source>
</evidence>
<name>A0A7F8RGC0_LEPWE</name>
<dbReference type="AlphaFoldDB" id="A0A7F8RGC0"/>
<dbReference type="GeneID" id="115943404"/>
<feature type="compositionally biased region" description="Basic residues" evidence="1">
    <location>
        <begin position="1"/>
        <end position="15"/>
    </location>
</feature>
<evidence type="ECO:0000313" key="2">
    <source>
        <dbReference type="Proteomes" id="UP000245341"/>
    </source>
</evidence>
<feature type="compositionally biased region" description="Polar residues" evidence="1">
    <location>
        <begin position="68"/>
        <end position="87"/>
    </location>
</feature>
<keyword evidence="2" id="KW-1185">Reference proteome</keyword>
<feature type="compositionally biased region" description="Polar residues" evidence="1">
    <location>
        <begin position="34"/>
        <end position="47"/>
    </location>
</feature>
<sequence length="129" mass="13909">MKRFGSLRGNKKHKDPNRSTERRQSEPHGLFASGLSSSPSTPTQVAKQHTFPLESYKHEPERLENRLYASSSPPDTGQRYCPSSFQSVARPPAASPTYYASPRTVSLAPSCGPGLQASGGGTEAEAVHP</sequence>
<dbReference type="Proteomes" id="UP000245341">
    <property type="component" value="Unplaced"/>
</dbReference>
<feature type="compositionally biased region" description="Low complexity" evidence="1">
    <location>
        <begin position="89"/>
        <end position="103"/>
    </location>
</feature>
<proteinExistence type="predicted"/>
<accession>A0A7F8RGC0</accession>
<gene>
    <name evidence="3" type="primary">LOC115943404</name>
</gene>
<feature type="region of interest" description="Disordered" evidence="1">
    <location>
        <begin position="1"/>
        <end position="129"/>
    </location>
</feature>
<feature type="compositionally biased region" description="Basic and acidic residues" evidence="1">
    <location>
        <begin position="55"/>
        <end position="65"/>
    </location>
</feature>
<evidence type="ECO:0000256" key="1">
    <source>
        <dbReference type="SAM" id="MobiDB-lite"/>
    </source>
</evidence>
<dbReference type="OrthoDB" id="449052at2759"/>
<protein>
    <submittedName>
        <fullName evidence="3">5'-AMP-activated protein kinase subunit gamma-2-like</fullName>
    </submittedName>
</protein>
<feature type="compositionally biased region" description="Basic and acidic residues" evidence="1">
    <location>
        <begin position="16"/>
        <end position="26"/>
    </location>
</feature>
<organism evidence="2 3">
    <name type="scientific">Leptonychotes weddellii</name>
    <name type="common">Weddell seal</name>
    <name type="synonym">Otaria weddellii</name>
    <dbReference type="NCBI Taxonomy" id="9713"/>
    <lineage>
        <taxon>Eukaryota</taxon>
        <taxon>Metazoa</taxon>
        <taxon>Chordata</taxon>
        <taxon>Craniata</taxon>
        <taxon>Vertebrata</taxon>
        <taxon>Euteleostomi</taxon>
        <taxon>Mammalia</taxon>
        <taxon>Eutheria</taxon>
        <taxon>Laurasiatheria</taxon>
        <taxon>Carnivora</taxon>
        <taxon>Caniformia</taxon>
        <taxon>Pinnipedia</taxon>
        <taxon>Phocidae</taxon>
        <taxon>Monachinae</taxon>
        <taxon>Lobodontini</taxon>
        <taxon>Leptonychotes</taxon>
    </lineage>
</organism>
<dbReference type="RefSeq" id="XP_030891788.1">
    <property type="nucleotide sequence ID" value="XM_031035928.1"/>
</dbReference>